<dbReference type="GO" id="GO:0004565">
    <property type="term" value="F:beta-galactosidase activity"/>
    <property type="evidence" value="ECO:0007669"/>
    <property type="project" value="InterPro"/>
</dbReference>
<name>A0A1M6X7G4_9FLAO</name>
<dbReference type="EMBL" id="FRBT01000001">
    <property type="protein sequence ID" value="SHL01884.1"/>
    <property type="molecule type" value="Genomic_DNA"/>
</dbReference>
<accession>A0A1M6X7G4</accession>
<feature type="domain" description="Glycoside hydrolase family 42 N-terminal" evidence="4">
    <location>
        <begin position="74"/>
        <end position="232"/>
    </location>
</feature>
<proteinExistence type="inferred from homology"/>
<keyword evidence="7" id="KW-1185">Reference proteome</keyword>
<dbReference type="Gene3D" id="3.20.20.80">
    <property type="entry name" value="Glycosidases"/>
    <property type="match status" value="1"/>
</dbReference>
<dbReference type="AlphaFoldDB" id="A0A1M6X7G4"/>
<dbReference type="Pfam" id="PF02449">
    <property type="entry name" value="Glyco_hydro_42"/>
    <property type="match status" value="1"/>
</dbReference>
<dbReference type="InterPro" id="IPR013529">
    <property type="entry name" value="Glyco_hydro_42_N"/>
</dbReference>
<evidence type="ECO:0000313" key="6">
    <source>
        <dbReference type="EMBL" id="SHL01884.1"/>
    </source>
</evidence>
<dbReference type="GO" id="GO:0005975">
    <property type="term" value="P:carbohydrate metabolic process"/>
    <property type="evidence" value="ECO:0007669"/>
    <property type="project" value="InterPro"/>
</dbReference>
<dbReference type="GO" id="GO:0009341">
    <property type="term" value="C:beta-galactosidase complex"/>
    <property type="evidence" value="ECO:0007669"/>
    <property type="project" value="InterPro"/>
</dbReference>
<dbReference type="Proteomes" id="UP000184028">
    <property type="component" value="Unassembled WGS sequence"/>
</dbReference>
<evidence type="ECO:0000259" key="5">
    <source>
        <dbReference type="Pfam" id="PF18120"/>
    </source>
</evidence>
<evidence type="ECO:0000313" key="7">
    <source>
        <dbReference type="Proteomes" id="UP000184028"/>
    </source>
</evidence>
<dbReference type="Pfam" id="PF18120">
    <property type="entry name" value="DUF5597"/>
    <property type="match status" value="1"/>
</dbReference>
<dbReference type="Gene3D" id="2.60.220.20">
    <property type="entry name" value="putative beta-Galactosidase from caulobacter crescentus"/>
    <property type="match status" value="1"/>
</dbReference>
<dbReference type="SUPFAM" id="SSF51445">
    <property type="entry name" value="(Trans)glycosidases"/>
    <property type="match status" value="1"/>
</dbReference>
<dbReference type="InterPro" id="IPR001944">
    <property type="entry name" value="Glycoside_Hdrlase_35"/>
</dbReference>
<dbReference type="FunFam" id="3.20.20.80:FF:000135">
    <property type="entry name" value="Beta-galactosidase, putative, bgl35A"/>
    <property type="match status" value="1"/>
</dbReference>
<evidence type="ECO:0000259" key="4">
    <source>
        <dbReference type="Pfam" id="PF02449"/>
    </source>
</evidence>
<reference evidence="7" key="1">
    <citation type="submission" date="2016-11" db="EMBL/GenBank/DDBJ databases">
        <authorList>
            <person name="Varghese N."/>
            <person name="Submissions S."/>
        </authorList>
    </citation>
    <scope>NUCLEOTIDE SEQUENCE [LARGE SCALE GENOMIC DNA]</scope>
    <source>
        <strain evidence="7">DSM 24724</strain>
    </source>
</reference>
<gene>
    <name evidence="6" type="ORF">SAMN05444484_10128</name>
</gene>
<dbReference type="InterPro" id="IPR017853">
    <property type="entry name" value="GH"/>
</dbReference>
<keyword evidence="2" id="KW-0378">Hydrolase</keyword>
<evidence type="ECO:0000256" key="2">
    <source>
        <dbReference type="ARBA" id="ARBA00022801"/>
    </source>
</evidence>
<organism evidence="6 7">
    <name type="scientific">Flavobacterium chilense</name>
    <dbReference type="NCBI Taxonomy" id="946677"/>
    <lineage>
        <taxon>Bacteria</taxon>
        <taxon>Pseudomonadati</taxon>
        <taxon>Bacteroidota</taxon>
        <taxon>Flavobacteriia</taxon>
        <taxon>Flavobacteriales</taxon>
        <taxon>Flavobacteriaceae</taxon>
        <taxon>Flavobacterium</taxon>
    </lineage>
</organism>
<protein>
    <submittedName>
        <fullName evidence="6">Beta-galactosidase GanA</fullName>
    </submittedName>
</protein>
<evidence type="ECO:0000256" key="1">
    <source>
        <dbReference type="ARBA" id="ARBA00009809"/>
    </source>
</evidence>
<dbReference type="InterPro" id="IPR040719">
    <property type="entry name" value="DUF5597"/>
</dbReference>
<keyword evidence="3" id="KW-0326">Glycosidase</keyword>
<sequence length="554" mass="63661">MDYLFFNLKELRMFQFLKNITVILFFILVQSGFSQEKIPHLQKKGNRTQLIVSQKPFIILGGELGNSSATSMESMEPIWQKLTDMNLNTVLTPVYWELTEPEEGKFDFSLVDDLMLKARTENLKLIFLWFGSWKNSMSSHAPAWVKLNQKKYPRVKDDKGKSHEILTPFSENNLQADLNAFQKLMAHIKDFDQKEQTVIMVQVENEIGMLPTARDYHPLANEAFQKEVPKEFIQYLQKNKEKLVPEFLEVWKKNGFKTTGNWEQIFGKGLQTDEIFMAWNFAKFTNRVAKAGKESYDIPMFVNAALNAPEKKPGEYPSAGPLPHVMDVWKAAGTAIDFLSPDFYNPSFRHWNDLFTRQGDPLFIPEHRFDAGAPFKGLYAIGHYEAIGFSPFSIESVADGKKEPLGKIYDLVRQLTPTIEANKGQGKIDGVLLDKENQTQIIQLGNYEFTFKHDYTLNWSDGAKEEIWPMSSAIIIETGIDEFYIAGSGIVVTFKPLKNKTLNAGILKTDQGKFENGKWRTIRHFNGDQTHQGRHLRISVGDYEIQKIKLYSYE</sequence>
<feature type="domain" description="DUF5597" evidence="5">
    <location>
        <begin position="405"/>
        <end position="537"/>
    </location>
</feature>
<comment type="similarity">
    <text evidence="1">Belongs to the glycosyl hydrolase 35 family.</text>
</comment>
<dbReference type="PANTHER" id="PTHR23421">
    <property type="entry name" value="BETA-GALACTOSIDASE RELATED"/>
    <property type="match status" value="1"/>
</dbReference>
<evidence type="ECO:0000256" key="3">
    <source>
        <dbReference type="ARBA" id="ARBA00023295"/>
    </source>
</evidence>
<dbReference type="STRING" id="946677.SAMN05444484_10128"/>